<dbReference type="EMBL" id="JBIHMK010000144">
    <property type="protein sequence ID" value="MFH0251535.1"/>
    <property type="molecule type" value="Genomic_DNA"/>
</dbReference>
<dbReference type="InterPro" id="IPR005502">
    <property type="entry name" value="Ribosyl_crysJ1"/>
</dbReference>
<dbReference type="Pfam" id="PF03747">
    <property type="entry name" value="ADP_ribosyl_GH"/>
    <property type="match status" value="1"/>
</dbReference>
<reference evidence="1 2" key="1">
    <citation type="submission" date="2024-10" db="EMBL/GenBank/DDBJ databases">
        <authorList>
            <person name="Cho J.-C."/>
        </authorList>
    </citation>
    <scope>NUCLEOTIDE SEQUENCE [LARGE SCALE GENOMIC DNA]</scope>
    <source>
        <strain evidence="1 2">KCTC29696</strain>
    </source>
</reference>
<proteinExistence type="predicted"/>
<dbReference type="InterPro" id="IPR036705">
    <property type="entry name" value="Ribosyl_crysJ1_sf"/>
</dbReference>
<evidence type="ECO:0000313" key="1">
    <source>
        <dbReference type="EMBL" id="MFH0251535.1"/>
    </source>
</evidence>
<gene>
    <name evidence="1" type="ORF">ACG5V6_25380</name>
</gene>
<dbReference type="RefSeq" id="WP_345544235.1">
    <property type="nucleotide sequence ID" value="NZ_BAABEN010000051.1"/>
</dbReference>
<comment type="caution">
    <text evidence="1">The sequence shown here is derived from an EMBL/GenBank/DDBJ whole genome shotgun (WGS) entry which is preliminary data.</text>
</comment>
<accession>A0ABW7I0M1</accession>
<keyword evidence="2" id="KW-1185">Reference proteome</keyword>
<dbReference type="Gene3D" id="1.10.4080.10">
    <property type="entry name" value="ADP-ribosylation/Crystallin J1"/>
    <property type="match status" value="1"/>
</dbReference>
<evidence type="ECO:0000313" key="2">
    <source>
        <dbReference type="Proteomes" id="UP001607069"/>
    </source>
</evidence>
<organism evidence="1 2">
    <name type="scientific">Streptomyces chitinivorans</name>
    <dbReference type="NCBI Taxonomy" id="1257027"/>
    <lineage>
        <taxon>Bacteria</taxon>
        <taxon>Bacillati</taxon>
        <taxon>Actinomycetota</taxon>
        <taxon>Actinomycetes</taxon>
        <taxon>Kitasatosporales</taxon>
        <taxon>Streptomycetaceae</taxon>
        <taxon>Streptomyces</taxon>
    </lineage>
</organism>
<dbReference type="SUPFAM" id="SSF101478">
    <property type="entry name" value="ADP-ribosylglycohydrolase"/>
    <property type="match status" value="1"/>
</dbReference>
<sequence length="286" mass="29318">MWHAYCRWAAGQGIESERFRRRWAGGGADKVWPDGWLADVSALAERRGSAPATVAALTGFEQGTVERPVTASRGCHALTRALAVGVLPAGRKGSAWVRWARELAALTHGDAGAQSATAAAVVLVGHCLHGASVLQALAAGTEAVEAARDVAGGLVARLAGAREDAERQPADPARLALLAPDATAEAVLLGGVYVAASFSGRADVGAALRFAAGAPHGEGVGCVAGALLGAAHGTDVLPTGLVSRLELAWVLDVLARDLVAELTESPGGSEYTDAKDPLWLTRYPGW</sequence>
<name>A0ABW7I0M1_9ACTN</name>
<protein>
    <submittedName>
        <fullName evidence="1">ADP-ribosylglycohydrolase family protein</fullName>
    </submittedName>
</protein>
<dbReference type="Proteomes" id="UP001607069">
    <property type="component" value="Unassembled WGS sequence"/>
</dbReference>